<dbReference type="EMBL" id="CAAALY010278780">
    <property type="protein sequence ID" value="VEL43095.1"/>
    <property type="molecule type" value="Genomic_DNA"/>
</dbReference>
<keyword evidence="3" id="KW-1185">Reference proteome</keyword>
<accession>A0A3S5AQZ1</accession>
<sequence length="58" mass="6277">MEASRRRKGASWSARDGQSQKAPGLHDWSKASLNYVEPTLASESGADLGRANRRGVCC</sequence>
<evidence type="ECO:0000313" key="3">
    <source>
        <dbReference type="Proteomes" id="UP000784294"/>
    </source>
</evidence>
<reference evidence="2" key="1">
    <citation type="submission" date="2018-11" db="EMBL/GenBank/DDBJ databases">
        <authorList>
            <consortium name="Pathogen Informatics"/>
        </authorList>
    </citation>
    <scope>NUCLEOTIDE SEQUENCE</scope>
</reference>
<name>A0A3S5AQZ1_9PLAT</name>
<dbReference type="Proteomes" id="UP000784294">
    <property type="component" value="Unassembled WGS sequence"/>
</dbReference>
<evidence type="ECO:0000256" key="1">
    <source>
        <dbReference type="SAM" id="MobiDB-lite"/>
    </source>
</evidence>
<proteinExistence type="predicted"/>
<gene>
    <name evidence="2" type="ORF">PXEA_LOCUS36535</name>
</gene>
<protein>
    <submittedName>
        <fullName evidence="2">Uncharacterized protein</fullName>
    </submittedName>
</protein>
<feature type="region of interest" description="Disordered" evidence="1">
    <location>
        <begin position="1"/>
        <end position="29"/>
    </location>
</feature>
<dbReference type="AlphaFoldDB" id="A0A3S5AQZ1"/>
<evidence type="ECO:0000313" key="2">
    <source>
        <dbReference type="EMBL" id="VEL43095.1"/>
    </source>
</evidence>
<organism evidence="2 3">
    <name type="scientific">Protopolystoma xenopodis</name>
    <dbReference type="NCBI Taxonomy" id="117903"/>
    <lineage>
        <taxon>Eukaryota</taxon>
        <taxon>Metazoa</taxon>
        <taxon>Spiralia</taxon>
        <taxon>Lophotrochozoa</taxon>
        <taxon>Platyhelminthes</taxon>
        <taxon>Monogenea</taxon>
        <taxon>Polyopisthocotylea</taxon>
        <taxon>Polystomatidea</taxon>
        <taxon>Polystomatidae</taxon>
        <taxon>Protopolystoma</taxon>
    </lineage>
</organism>
<comment type="caution">
    <text evidence="2">The sequence shown here is derived from an EMBL/GenBank/DDBJ whole genome shotgun (WGS) entry which is preliminary data.</text>
</comment>